<sequence length="32" mass="3733">MITARTSARKRRPNCRTRLATIMLPTLQHPEL</sequence>
<protein>
    <submittedName>
        <fullName evidence="1">Uncharacterized protein</fullName>
    </submittedName>
</protein>
<reference evidence="1 2" key="1">
    <citation type="submission" date="2014-10" db="EMBL/GenBank/DDBJ databases">
        <title>Draft genome of the hookworm Ancylostoma caninum.</title>
        <authorList>
            <person name="Mitreva M."/>
        </authorList>
    </citation>
    <scope>NUCLEOTIDE SEQUENCE [LARGE SCALE GENOMIC DNA]</scope>
    <source>
        <strain evidence="1 2">Baltimore</strain>
    </source>
</reference>
<comment type="caution">
    <text evidence="1">The sequence shown here is derived from an EMBL/GenBank/DDBJ whole genome shotgun (WGS) entry which is preliminary data.</text>
</comment>
<proteinExistence type="predicted"/>
<dbReference type="EMBL" id="JOJR01000113">
    <property type="protein sequence ID" value="RCN45037.1"/>
    <property type="molecule type" value="Genomic_DNA"/>
</dbReference>
<keyword evidence="2" id="KW-1185">Reference proteome</keyword>
<evidence type="ECO:0000313" key="1">
    <source>
        <dbReference type="EMBL" id="RCN45037.1"/>
    </source>
</evidence>
<dbReference type="Proteomes" id="UP000252519">
    <property type="component" value="Unassembled WGS sequence"/>
</dbReference>
<name>A0A368GQ48_ANCCA</name>
<evidence type="ECO:0000313" key="2">
    <source>
        <dbReference type="Proteomes" id="UP000252519"/>
    </source>
</evidence>
<gene>
    <name evidence="1" type="ORF">ANCCAN_08970</name>
</gene>
<accession>A0A368GQ48</accession>
<organism evidence="1 2">
    <name type="scientific">Ancylostoma caninum</name>
    <name type="common">Dog hookworm</name>
    <dbReference type="NCBI Taxonomy" id="29170"/>
    <lineage>
        <taxon>Eukaryota</taxon>
        <taxon>Metazoa</taxon>
        <taxon>Ecdysozoa</taxon>
        <taxon>Nematoda</taxon>
        <taxon>Chromadorea</taxon>
        <taxon>Rhabditida</taxon>
        <taxon>Rhabditina</taxon>
        <taxon>Rhabditomorpha</taxon>
        <taxon>Strongyloidea</taxon>
        <taxon>Ancylostomatidae</taxon>
        <taxon>Ancylostomatinae</taxon>
        <taxon>Ancylostoma</taxon>
    </lineage>
</organism>
<dbReference type="AlphaFoldDB" id="A0A368GQ48"/>